<reference evidence="2 3" key="1">
    <citation type="journal article" date="2014" name="Antonie Van Leeuwenhoek">
        <title>Hyphomonas beringensis sp. nov. and Hyphomonas chukchiensis sp. nov., isolated from surface seawater of the Bering Sea and Chukchi Sea.</title>
        <authorList>
            <person name="Li C."/>
            <person name="Lai Q."/>
            <person name="Li G."/>
            <person name="Dong C."/>
            <person name="Wang J."/>
            <person name="Liao Y."/>
            <person name="Shao Z."/>
        </authorList>
    </citation>
    <scope>NUCLEOTIDE SEQUENCE [LARGE SCALE GENOMIC DNA]</scope>
    <source>
        <strain evidence="2 3">MHS-2</strain>
    </source>
</reference>
<dbReference type="SUPFAM" id="SSF63829">
    <property type="entry name" value="Calcium-dependent phosphotriesterase"/>
    <property type="match status" value="1"/>
</dbReference>
<dbReference type="AlphaFoldDB" id="A0A059FNY2"/>
<dbReference type="Proteomes" id="UP000025171">
    <property type="component" value="Unassembled WGS sequence"/>
</dbReference>
<feature type="chain" id="PRO_5001573198" description="ATP/GTP-binding protein" evidence="1">
    <location>
        <begin position="25"/>
        <end position="280"/>
    </location>
</feature>
<dbReference type="InterPro" id="IPR011042">
    <property type="entry name" value="6-blade_b-propeller_TolB-like"/>
</dbReference>
<keyword evidence="3" id="KW-1185">Reference proteome</keyword>
<protein>
    <recommendedName>
        <fullName evidence="4">ATP/GTP-binding protein</fullName>
    </recommendedName>
</protein>
<accession>A0A059FNY2</accession>
<gene>
    <name evidence="2" type="ORF">HJO_09949</name>
</gene>
<evidence type="ECO:0000313" key="2">
    <source>
        <dbReference type="EMBL" id="KCZ92349.1"/>
    </source>
</evidence>
<feature type="signal peptide" evidence="1">
    <location>
        <begin position="1"/>
        <end position="24"/>
    </location>
</feature>
<dbReference type="RefSeq" id="WP_051618488.1">
    <property type="nucleotide sequence ID" value="NZ_ARYK01000004.1"/>
</dbReference>
<dbReference type="EMBL" id="ARYK01000004">
    <property type="protein sequence ID" value="KCZ92349.1"/>
    <property type="molecule type" value="Genomic_DNA"/>
</dbReference>
<dbReference type="PATRIC" id="fig|1280950.3.peg.1989"/>
<keyword evidence="1" id="KW-0732">Signal</keyword>
<evidence type="ECO:0008006" key="4">
    <source>
        <dbReference type="Google" id="ProtNLM"/>
    </source>
</evidence>
<sequence>MLEHLPLPALLLLAACSGAPVQQAAAPTLEKLWVASDFAAPESIVQAPDGNYLVSNVGIDEGDEKNGDGFITKISADGDLIEKYWAAKLNGPKGLAIKDGTLYAADIDAVMLIDAEAGGLGTKIPVDGATFLNDVTVWGDAVYVSDSGTGRIHRIADGAATVWLEDARFGGINGLLGDGDRMLVSTMGTGSLYSVTADGKVTEIATGMPDADGIGLVAGGGYLVTSWPGQIHYVSEDGTVTTLVDTTSEGILQNDLTRFDDIFIVPNWAPGTLTAWKVVR</sequence>
<name>A0A059FNY2_9PROT</name>
<dbReference type="Gene3D" id="2.120.10.30">
    <property type="entry name" value="TolB, C-terminal domain"/>
    <property type="match status" value="1"/>
</dbReference>
<organism evidence="2 3">
    <name type="scientific">Hyphomonas johnsonii MHS-2</name>
    <dbReference type="NCBI Taxonomy" id="1280950"/>
    <lineage>
        <taxon>Bacteria</taxon>
        <taxon>Pseudomonadati</taxon>
        <taxon>Pseudomonadota</taxon>
        <taxon>Alphaproteobacteria</taxon>
        <taxon>Hyphomonadales</taxon>
        <taxon>Hyphomonadaceae</taxon>
        <taxon>Hyphomonas</taxon>
    </lineage>
</organism>
<dbReference type="eggNOG" id="COG3391">
    <property type="taxonomic scope" value="Bacteria"/>
</dbReference>
<proteinExistence type="predicted"/>
<evidence type="ECO:0000313" key="3">
    <source>
        <dbReference type="Proteomes" id="UP000025171"/>
    </source>
</evidence>
<evidence type="ECO:0000256" key="1">
    <source>
        <dbReference type="SAM" id="SignalP"/>
    </source>
</evidence>
<dbReference type="STRING" id="1280950.HJO_09949"/>
<comment type="caution">
    <text evidence="2">The sequence shown here is derived from an EMBL/GenBank/DDBJ whole genome shotgun (WGS) entry which is preliminary data.</text>
</comment>
<dbReference type="OrthoDB" id="7675395at2"/>